<dbReference type="SUPFAM" id="SSF48317">
    <property type="entry name" value="Acid phosphatase/Vanadium-dependent haloperoxidase"/>
    <property type="match status" value="1"/>
</dbReference>
<gene>
    <name evidence="2" type="ORF">GCM10023168_35800</name>
</gene>
<dbReference type="Proteomes" id="UP001500945">
    <property type="component" value="Unassembled WGS sequence"/>
</dbReference>
<dbReference type="CDD" id="cd03398">
    <property type="entry name" value="PAP2_haloperoxidase"/>
    <property type="match status" value="1"/>
</dbReference>
<evidence type="ECO:0000256" key="1">
    <source>
        <dbReference type="SAM" id="SignalP"/>
    </source>
</evidence>
<feature type="signal peptide" evidence="1">
    <location>
        <begin position="1"/>
        <end position="28"/>
    </location>
</feature>
<sequence>MLRSRSVAVITVAVGALLGALGVSSATAAPPVGTDASEVTHWNQVAATTLGAVPGPNGGAPPAFSINMGMVQGAVYDAVNAIGPKEHRPYLLDTRTGARASIDAAVATAAYDVLAGLVTTAPERAPFPGRAGLLSALATAYAASLDAIDDSSFRRQGITVGHAAARAMLEAREGDGRFGPSAWVSDPAPGHWQPLAPGGVPALDPTPWAGNVRPFLIQSSSQFRSAPPPALDSAQWAAEFNEVKALGRATGSTRTEEQTYRAKWWQSAPVHSWNEVARQLIARTGLDAADSARLLALQSLSGADAAINCWNDKYHFDFWRPWNAIPRALADDNPDTEPDGDWTALITAPYPEWTSGHNCLDAAHITVLRMFFGDDPVGGPFEVTSTFANPGGPAVRTFDTFSQPLSELIEARIWAGLHYRSGDVAGQLLGRNVANYGAANYFQPVGT</sequence>
<proteinExistence type="predicted"/>
<reference evidence="3" key="1">
    <citation type="journal article" date="2019" name="Int. J. Syst. Evol. Microbiol.">
        <title>The Global Catalogue of Microorganisms (GCM) 10K type strain sequencing project: providing services to taxonomists for standard genome sequencing and annotation.</title>
        <authorList>
            <consortium name="The Broad Institute Genomics Platform"/>
            <consortium name="The Broad Institute Genome Sequencing Center for Infectious Disease"/>
            <person name="Wu L."/>
            <person name="Ma J."/>
        </authorList>
    </citation>
    <scope>NUCLEOTIDE SEQUENCE [LARGE SCALE GENOMIC DNA]</scope>
    <source>
        <strain evidence="3">JCM 17809</strain>
    </source>
</reference>
<dbReference type="InterPro" id="IPR036938">
    <property type="entry name" value="PAP2/HPO_sf"/>
</dbReference>
<dbReference type="EMBL" id="BAABGM010000026">
    <property type="protein sequence ID" value="GAA4413178.1"/>
    <property type="molecule type" value="Genomic_DNA"/>
</dbReference>
<name>A0ABP8KQS8_9MICO</name>
<keyword evidence="1" id="KW-0732">Signal</keyword>
<dbReference type="PANTHER" id="PTHR34599">
    <property type="entry name" value="PEROXIDASE-RELATED"/>
    <property type="match status" value="1"/>
</dbReference>
<protein>
    <submittedName>
        <fullName evidence="2">Vanadium-dependent haloperoxidase</fullName>
    </submittedName>
</protein>
<keyword evidence="3" id="KW-1185">Reference proteome</keyword>
<dbReference type="PANTHER" id="PTHR34599:SF1">
    <property type="entry name" value="PHOSPHATIDIC ACID PHOSPHATASE TYPE 2_HALOPEROXIDASE DOMAIN-CONTAINING PROTEIN"/>
    <property type="match status" value="1"/>
</dbReference>
<evidence type="ECO:0000313" key="2">
    <source>
        <dbReference type="EMBL" id="GAA4413178.1"/>
    </source>
</evidence>
<comment type="caution">
    <text evidence="2">The sequence shown here is derived from an EMBL/GenBank/DDBJ whole genome shotgun (WGS) entry which is preliminary data.</text>
</comment>
<dbReference type="InterPro" id="IPR052559">
    <property type="entry name" value="V-haloperoxidase"/>
</dbReference>
<evidence type="ECO:0000313" key="3">
    <source>
        <dbReference type="Proteomes" id="UP001500945"/>
    </source>
</evidence>
<dbReference type="RefSeq" id="WP_345208551.1">
    <property type="nucleotide sequence ID" value="NZ_BAABGM010000026.1"/>
</dbReference>
<feature type="chain" id="PRO_5047517341" evidence="1">
    <location>
        <begin position="29"/>
        <end position="447"/>
    </location>
</feature>
<organism evidence="2 3">
    <name type="scientific">Fodinibacter luteus</name>
    <dbReference type="NCBI Taxonomy" id="552064"/>
    <lineage>
        <taxon>Bacteria</taxon>
        <taxon>Bacillati</taxon>
        <taxon>Actinomycetota</taxon>
        <taxon>Actinomycetes</taxon>
        <taxon>Micrococcales</taxon>
        <taxon>Intrasporangiaceae</taxon>
        <taxon>Fodinibacter (ex Wang et al. 2009)</taxon>
    </lineage>
</organism>
<dbReference type="Gene3D" id="1.10.606.20">
    <property type="match status" value="1"/>
</dbReference>
<accession>A0ABP8KQS8</accession>